<protein>
    <recommendedName>
        <fullName evidence="3">Terminase</fullName>
    </recommendedName>
</protein>
<reference evidence="2" key="1">
    <citation type="submission" date="2017-10" db="EMBL/GenBank/DDBJ databases">
        <authorList>
            <person name="Regsiter A."/>
            <person name="William W."/>
        </authorList>
    </citation>
    <scope>NUCLEOTIDE SEQUENCE [LARGE SCALE GENOMIC DNA]</scope>
</reference>
<dbReference type="Proteomes" id="UP000233769">
    <property type="component" value="Chromosome tk0001"/>
</dbReference>
<dbReference type="Gene3D" id="3.40.50.300">
    <property type="entry name" value="P-loop containing nucleotide triphosphate hydrolases"/>
    <property type="match status" value="1"/>
</dbReference>
<evidence type="ECO:0000313" key="1">
    <source>
        <dbReference type="EMBL" id="SOR30294.1"/>
    </source>
</evidence>
<name>A0A2N9ASF8_METEX</name>
<dbReference type="InterPro" id="IPR027417">
    <property type="entry name" value="P-loop_NTPase"/>
</dbReference>
<gene>
    <name evidence="1" type="ORF">TK0001_3692</name>
</gene>
<organism evidence="1 2">
    <name type="scientific">Methylorubrum extorquens</name>
    <name type="common">Methylobacterium dichloromethanicum</name>
    <name type="synonym">Methylobacterium extorquens</name>
    <dbReference type="NCBI Taxonomy" id="408"/>
    <lineage>
        <taxon>Bacteria</taxon>
        <taxon>Pseudomonadati</taxon>
        <taxon>Pseudomonadota</taxon>
        <taxon>Alphaproteobacteria</taxon>
        <taxon>Hyphomicrobiales</taxon>
        <taxon>Methylobacteriaceae</taxon>
        <taxon>Methylorubrum</taxon>
    </lineage>
</organism>
<accession>A0A2N9ASF8</accession>
<evidence type="ECO:0008006" key="3">
    <source>
        <dbReference type="Google" id="ProtNLM"/>
    </source>
</evidence>
<dbReference type="Gene3D" id="3.30.420.240">
    <property type="match status" value="1"/>
</dbReference>
<dbReference type="EMBL" id="LT962688">
    <property type="protein sequence ID" value="SOR30294.1"/>
    <property type="molecule type" value="Genomic_DNA"/>
</dbReference>
<proteinExistence type="predicted"/>
<evidence type="ECO:0000313" key="2">
    <source>
        <dbReference type="Proteomes" id="UP000233769"/>
    </source>
</evidence>
<sequence>MNRICTMRQALSDPDILGAVLPGETWNAWRVVLIASQGEPLTDDERIIFTELTGREREPAEPCDEVWGVVGRRGGKTRAFAVAAAYMAACIDYEGRFAPGQRGRLPVMAASKDQATEAFRYLLGIFTEVPMFADLMEGEATQDTIRLVNRIDIVVTAANFKTVRGPTLVAAVCDEIAFWQIENAANPDKEILRAIRPGLMTLGGPLFVLSSPYAKRGELYAAFRRDFGPNGDPRILVIQAPTLTMHRTPQVEREVARAYRQDPEAAKAEFGAQFREGISDFVSAEVVDACTDPGVAAREPQPFTTYSAFIDPAGGSGQDSMTLAIGHRDRDGRAMLDLVAAIAPPFSPEGACEQFAAILKRYGVYRIVGDNYASEWPKEMMLKNGIAYERSDKPKSAIYAEFLPLLNSRKVCLLEDGLLRKQLLGLERRTAWGGRDTIDHPANGHDDVINAAAGVLVGIGNRPIPVHDLL</sequence>
<dbReference type="AlphaFoldDB" id="A0A2N9ASF8"/>